<dbReference type="PROSITE" id="PS50228">
    <property type="entry name" value="SUEL_LECTIN"/>
    <property type="match status" value="1"/>
</dbReference>
<dbReference type="InterPro" id="IPR041392">
    <property type="entry name" value="GHD"/>
</dbReference>
<gene>
    <name evidence="11" type="ORF">KIW84_024558</name>
</gene>
<evidence type="ECO:0000256" key="5">
    <source>
        <dbReference type="ARBA" id="ARBA00022801"/>
    </source>
</evidence>
<evidence type="ECO:0000256" key="6">
    <source>
        <dbReference type="ARBA" id="ARBA00023295"/>
    </source>
</evidence>
<dbReference type="FunFam" id="2.60.120.260:FF:000061">
    <property type="entry name" value="Beta-galactosidase"/>
    <property type="match status" value="1"/>
</dbReference>
<dbReference type="InterPro" id="IPR031330">
    <property type="entry name" value="Gly_Hdrlase_35_cat"/>
</dbReference>
<name>A0A9D5B7V9_PEA</name>
<dbReference type="Gene3D" id="3.20.20.80">
    <property type="entry name" value="Glycosidases"/>
    <property type="match status" value="1"/>
</dbReference>
<dbReference type="CDD" id="cd22842">
    <property type="entry name" value="Gal_Rha_Lectin_BGal"/>
    <property type="match status" value="1"/>
</dbReference>
<dbReference type="Pfam" id="PF17834">
    <property type="entry name" value="GHD"/>
    <property type="match status" value="1"/>
</dbReference>
<protein>
    <recommendedName>
        <fullName evidence="3 7">Beta-galactosidase</fullName>
        <ecNumber evidence="3 7">3.2.1.23</ecNumber>
    </recommendedName>
</protein>
<dbReference type="AlphaFoldDB" id="A0A9D5B7V9"/>
<feature type="chain" id="PRO_5039621859" description="Beta-galactosidase" evidence="9">
    <location>
        <begin position="26"/>
        <end position="844"/>
    </location>
</feature>
<evidence type="ECO:0000256" key="7">
    <source>
        <dbReference type="RuleBase" id="RU000675"/>
    </source>
</evidence>
<evidence type="ECO:0000256" key="4">
    <source>
        <dbReference type="ARBA" id="ARBA00022729"/>
    </source>
</evidence>
<comment type="similarity">
    <text evidence="2 8">Belongs to the glycosyl hydrolase 35 family.</text>
</comment>
<dbReference type="FunFam" id="3.20.20.80:FF:000021">
    <property type="entry name" value="Beta-galactosidase"/>
    <property type="match status" value="1"/>
</dbReference>
<evidence type="ECO:0000259" key="10">
    <source>
        <dbReference type="PROSITE" id="PS50228"/>
    </source>
</evidence>
<dbReference type="GO" id="GO:0004565">
    <property type="term" value="F:beta-galactosidase activity"/>
    <property type="evidence" value="ECO:0007669"/>
    <property type="project" value="UniProtKB-EC"/>
</dbReference>
<evidence type="ECO:0000256" key="3">
    <source>
        <dbReference type="ARBA" id="ARBA00012756"/>
    </source>
</evidence>
<dbReference type="Gramene" id="Psat02G0455800-T1">
    <property type="protein sequence ID" value="KAI5438877.1"/>
    <property type="gene ID" value="KIW84_024558"/>
</dbReference>
<keyword evidence="4 9" id="KW-0732">Signal</keyword>
<dbReference type="PRINTS" id="PR00742">
    <property type="entry name" value="GLHYDRLASE35"/>
</dbReference>
<dbReference type="SUPFAM" id="SSF51445">
    <property type="entry name" value="(Trans)glycosidases"/>
    <property type="match status" value="1"/>
</dbReference>
<dbReference type="PROSITE" id="PS01182">
    <property type="entry name" value="GLYCOSYL_HYDROL_F35"/>
    <property type="match status" value="1"/>
</dbReference>
<keyword evidence="5 7" id="KW-0378">Hydrolase</keyword>
<accession>A0A9D5B7V9</accession>
<comment type="caution">
    <text evidence="11">The sequence shown here is derived from an EMBL/GenBank/DDBJ whole genome shotgun (WGS) entry which is preliminary data.</text>
</comment>
<dbReference type="FunFam" id="2.60.120.260:FF:000076">
    <property type="entry name" value="Beta-galactosidase"/>
    <property type="match status" value="1"/>
</dbReference>
<dbReference type="Pfam" id="PF21467">
    <property type="entry name" value="BetaGal_gal-bd"/>
    <property type="match status" value="2"/>
</dbReference>
<feature type="domain" description="SUEL-type lectin" evidence="10">
    <location>
        <begin position="753"/>
        <end position="839"/>
    </location>
</feature>
<dbReference type="Pfam" id="PF01301">
    <property type="entry name" value="Glyco_hydro_35"/>
    <property type="match status" value="1"/>
</dbReference>
<dbReference type="EC" id="3.2.1.23" evidence="3 7"/>
<dbReference type="InterPro" id="IPR000922">
    <property type="entry name" value="Lectin_gal-bd_dom"/>
</dbReference>
<dbReference type="PANTHER" id="PTHR23421">
    <property type="entry name" value="BETA-GALACTOSIDASE RELATED"/>
    <property type="match status" value="1"/>
</dbReference>
<dbReference type="InterPro" id="IPR048913">
    <property type="entry name" value="BetaGal_gal-bd"/>
</dbReference>
<dbReference type="GO" id="GO:0009505">
    <property type="term" value="C:plant-type cell wall"/>
    <property type="evidence" value="ECO:0007669"/>
    <property type="project" value="UniProtKB-ARBA"/>
</dbReference>
<evidence type="ECO:0000256" key="2">
    <source>
        <dbReference type="ARBA" id="ARBA00009809"/>
    </source>
</evidence>
<dbReference type="FunFam" id="2.60.120.740:FF:000002">
    <property type="entry name" value="Beta-galactosidase"/>
    <property type="match status" value="1"/>
</dbReference>
<keyword evidence="6 7" id="KW-0326">Glycosidase</keyword>
<dbReference type="InterPro" id="IPR019801">
    <property type="entry name" value="Glyco_hydro_35_CS"/>
</dbReference>
<evidence type="ECO:0000256" key="9">
    <source>
        <dbReference type="SAM" id="SignalP"/>
    </source>
</evidence>
<dbReference type="InterPro" id="IPR043159">
    <property type="entry name" value="Lectin_gal-bd_sf"/>
</dbReference>
<organism evidence="11 12">
    <name type="scientific">Pisum sativum</name>
    <name type="common">Garden pea</name>
    <name type="synonym">Lathyrus oleraceus</name>
    <dbReference type="NCBI Taxonomy" id="3888"/>
    <lineage>
        <taxon>Eukaryota</taxon>
        <taxon>Viridiplantae</taxon>
        <taxon>Streptophyta</taxon>
        <taxon>Embryophyta</taxon>
        <taxon>Tracheophyta</taxon>
        <taxon>Spermatophyta</taxon>
        <taxon>Magnoliopsida</taxon>
        <taxon>eudicotyledons</taxon>
        <taxon>Gunneridae</taxon>
        <taxon>Pentapetalae</taxon>
        <taxon>rosids</taxon>
        <taxon>fabids</taxon>
        <taxon>Fabales</taxon>
        <taxon>Fabaceae</taxon>
        <taxon>Papilionoideae</taxon>
        <taxon>50 kb inversion clade</taxon>
        <taxon>NPAAA clade</taxon>
        <taxon>Hologalegina</taxon>
        <taxon>IRL clade</taxon>
        <taxon>Fabeae</taxon>
        <taxon>Lathyrus</taxon>
    </lineage>
</organism>
<dbReference type="Proteomes" id="UP001058974">
    <property type="component" value="Chromosome 2"/>
</dbReference>
<dbReference type="SUPFAM" id="SSF49785">
    <property type="entry name" value="Galactose-binding domain-like"/>
    <property type="match status" value="2"/>
</dbReference>
<evidence type="ECO:0000256" key="1">
    <source>
        <dbReference type="ARBA" id="ARBA00001412"/>
    </source>
</evidence>
<sequence>METNSVSKFLFLFIFSTFLCSLVYSNVTYDRKAIIINGQRRLLFSGSIHYPRSTPDMWEDLIYKAKEGGLDVIETYVFWNVHEPSPGNYDFEGRNDLVRFVKTVQKAGLYAHLRIGPYVCAEWNFGGFPVWLKYVTGISFRQDNEPFKKAMQGFTEKIVGLMKSERLYESQGGPIILSQIENEYGVQSKLLGPVGYNYMSWAAKMAVEMGTGVPWVMCKEDDAPDPVINTCNGFYCDKFTPNKPYKPTMWTEAWSGWFSEFGGPIHKRPVQDLAFAVARFIQKGGSFVNYYMYHGGTNFGRTAGGPFITTSYDYDAPLDEYGLIRQPKYGHLKELHKAIKMCEQALVSTDPVVTSLGNFQQAYVYSTKSGDCAAFLSNYDSKSSARVLFNNMHYNLPPWSVSVLPDCRNAVFNTAKVGVQTSEMQMLPTNTHMFSWESFDEDTSSSSTNTITASGLLEQINVTRDISDYLWYITSVDVGSSESFLRGGKLPSLIVQSTGHAVHVFINGRLSGSAYGTREDRRFRYIGDVNLRAGTNTIALLSVAVGLPNVGGHFETWNTGILGPVVMHGLDQGKLDLSWQKWTYQVGLKGEALNLASPDGISSVEWMESALVVQKNQPLTWHKTFFDAPEGEEPLALDMDGMGKGQIWINGISIGRYWTATATGNCNDCNYAGSYRPPKCQIGCGKPTQRWYHVPRSWLKPNHNLLVVFEELGGDPSKISLVKRSVSSVCADVSEYHPNLKNWHIDSYGKSENFHPPKVHLHCNPGQAISSIKFASFGTPLGTCGSYEQGTCHSSASYDILEKKCIGKTRCTVTVSNSNFGHDPCPNVLKRLSVEAVCAPTITN</sequence>
<dbReference type="InterPro" id="IPR017853">
    <property type="entry name" value="GH"/>
</dbReference>
<dbReference type="FunFam" id="2.60.120.260:FF:000142">
    <property type="entry name" value="Beta-galactosidase"/>
    <property type="match status" value="1"/>
</dbReference>
<evidence type="ECO:0000256" key="8">
    <source>
        <dbReference type="RuleBase" id="RU003679"/>
    </source>
</evidence>
<dbReference type="OrthoDB" id="1657402at2759"/>
<dbReference type="GO" id="GO:0030246">
    <property type="term" value="F:carbohydrate binding"/>
    <property type="evidence" value="ECO:0007669"/>
    <property type="project" value="InterPro"/>
</dbReference>
<evidence type="ECO:0000313" key="11">
    <source>
        <dbReference type="EMBL" id="KAI5438877.1"/>
    </source>
</evidence>
<feature type="signal peptide" evidence="9">
    <location>
        <begin position="1"/>
        <end position="25"/>
    </location>
</feature>
<reference evidence="11 12" key="1">
    <citation type="journal article" date="2022" name="Nat. Genet.">
        <title>Improved pea reference genome and pan-genome highlight genomic features and evolutionary characteristics.</title>
        <authorList>
            <person name="Yang T."/>
            <person name="Liu R."/>
            <person name="Luo Y."/>
            <person name="Hu S."/>
            <person name="Wang D."/>
            <person name="Wang C."/>
            <person name="Pandey M.K."/>
            <person name="Ge S."/>
            <person name="Xu Q."/>
            <person name="Li N."/>
            <person name="Li G."/>
            <person name="Huang Y."/>
            <person name="Saxena R.K."/>
            <person name="Ji Y."/>
            <person name="Li M."/>
            <person name="Yan X."/>
            <person name="He Y."/>
            <person name="Liu Y."/>
            <person name="Wang X."/>
            <person name="Xiang C."/>
            <person name="Varshney R.K."/>
            <person name="Ding H."/>
            <person name="Gao S."/>
            <person name="Zong X."/>
        </authorList>
    </citation>
    <scope>NUCLEOTIDE SEQUENCE [LARGE SCALE GENOMIC DNA]</scope>
    <source>
        <strain evidence="11 12">cv. Zhongwan 6</strain>
    </source>
</reference>
<dbReference type="Gramene" id="PSAT_LOCUS8302_t1">
    <property type="protein sequence ID" value="CAL5188093.1"/>
    <property type="gene ID" value="PSAT_LOCUS8302"/>
</dbReference>
<proteinExistence type="inferred from homology"/>
<dbReference type="EMBL" id="JAMSHJ010000002">
    <property type="protein sequence ID" value="KAI5438877.1"/>
    <property type="molecule type" value="Genomic_DNA"/>
</dbReference>
<dbReference type="Pfam" id="PF02140">
    <property type="entry name" value="SUEL_Lectin"/>
    <property type="match status" value="1"/>
</dbReference>
<evidence type="ECO:0000313" key="12">
    <source>
        <dbReference type="Proteomes" id="UP001058974"/>
    </source>
</evidence>
<dbReference type="InterPro" id="IPR001944">
    <property type="entry name" value="Glycoside_Hdrlase_35"/>
</dbReference>
<keyword evidence="12" id="KW-1185">Reference proteome</keyword>
<comment type="catalytic activity">
    <reaction evidence="1 7">
        <text>Hydrolysis of terminal non-reducing beta-D-galactose residues in beta-D-galactosides.</text>
        <dbReference type="EC" id="3.2.1.23"/>
    </reaction>
</comment>
<dbReference type="Gene3D" id="2.60.120.740">
    <property type="match status" value="1"/>
</dbReference>
<dbReference type="InterPro" id="IPR008979">
    <property type="entry name" value="Galactose-bd-like_sf"/>
</dbReference>
<dbReference type="GO" id="GO:0005975">
    <property type="term" value="P:carbohydrate metabolic process"/>
    <property type="evidence" value="ECO:0007669"/>
    <property type="project" value="InterPro"/>
</dbReference>
<dbReference type="Gene3D" id="2.60.120.260">
    <property type="entry name" value="Galactose-binding domain-like"/>
    <property type="match status" value="1"/>
</dbReference>